<dbReference type="InterPro" id="IPR009296">
    <property type="entry name" value="DUF951"/>
</dbReference>
<dbReference type="PANTHER" id="PTHR38455">
    <property type="entry name" value="HYPOTHETICAL CYTOSOLIC PROTEIN"/>
    <property type="match status" value="1"/>
</dbReference>
<keyword evidence="2" id="KW-1185">Reference proteome</keyword>
<dbReference type="PANTHER" id="PTHR38455:SF1">
    <property type="entry name" value="DUF951 DOMAIN-CONTAINING PROTEIN"/>
    <property type="match status" value="1"/>
</dbReference>
<dbReference type="Proteomes" id="UP001482154">
    <property type="component" value="Unassembled WGS sequence"/>
</dbReference>
<dbReference type="PIRSF" id="PIRSF037263">
    <property type="entry name" value="DUF951_bac"/>
    <property type="match status" value="1"/>
</dbReference>
<evidence type="ECO:0000313" key="2">
    <source>
        <dbReference type="Proteomes" id="UP001482154"/>
    </source>
</evidence>
<evidence type="ECO:0000313" key="1">
    <source>
        <dbReference type="EMBL" id="MEQ2709787.1"/>
    </source>
</evidence>
<proteinExistence type="predicted"/>
<dbReference type="RefSeq" id="WP_055197786.1">
    <property type="nucleotide sequence ID" value="NZ_JAOQJG010000005.1"/>
</dbReference>
<name>A0ABV1IU01_9FIRM</name>
<comment type="caution">
    <text evidence="1">The sequence shown here is derived from an EMBL/GenBank/DDBJ whole genome shotgun (WGS) entry which is preliminary data.</text>
</comment>
<dbReference type="EMBL" id="JBBNIN010000001">
    <property type="protein sequence ID" value="MEQ2709787.1"/>
    <property type="molecule type" value="Genomic_DNA"/>
</dbReference>
<organism evidence="1 2">
    <name type="scientific">Anaerostipes amylophilus</name>
    <dbReference type="NCBI Taxonomy" id="2981779"/>
    <lineage>
        <taxon>Bacteria</taxon>
        <taxon>Bacillati</taxon>
        <taxon>Bacillota</taxon>
        <taxon>Clostridia</taxon>
        <taxon>Lachnospirales</taxon>
        <taxon>Lachnospiraceae</taxon>
        <taxon>Anaerostipes</taxon>
    </lineage>
</organism>
<reference evidence="1 2" key="1">
    <citation type="submission" date="2024-04" db="EMBL/GenBank/DDBJ databases">
        <title>Human intestinal bacterial collection.</title>
        <authorList>
            <person name="Pauvert C."/>
            <person name="Hitch T.C.A."/>
            <person name="Clavel T."/>
        </authorList>
    </citation>
    <scope>NUCLEOTIDE SEQUENCE [LARGE SCALE GENOMIC DNA]</scope>
    <source>
        <strain evidence="1 2">CLA-AA-H249</strain>
    </source>
</reference>
<gene>
    <name evidence="1" type="ORF">AAAU51_01120</name>
</gene>
<protein>
    <submittedName>
        <fullName evidence="1">DUF951 domain-containing protein</fullName>
    </submittedName>
</protein>
<sequence length="63" mass="7359">MEFQIGDIVKLKKAHPCGTNEWEILRVGMDFRLKCVGCSRQVMVPRKMIEKNFRGFIKKACQD</sequence>
<accession>A0ABV1IU01</accession>
<dbReference type="Pfam" id="PF06107">
    <property type="entry name" value="DUF951"/>
    <property type="match status" value="1"/>
</dbReference>